<evidence type="ECO:0000313" key="2">
    <source>
        <dbReference type="EMBL" id="VAV99682.1"/>
    </source>
</evidence>
<dbReference type="SUPFAM" id="SSF49503">
    <property type="entry name" value="Cupredoxins"/>
    <property type="match status" value="1"/>
</dbReference>
<dbReference type="Gene3D" id="2.60.40.420">
    <property type="entry name" value="Cupredoxins - blue copper proteins"/>
    <property type="match status" value="1"/>
</dbReference>
<dbReference type="AlphaFoldDB" id="A0A3B0S702"/>
<gene>
    <name evidence="2" type="ORF">MNBD_ACTINO02-2852</name>
</gene>
<dbReference type="PROSITE" id="PS51257">
    <property type="entry name" value="PROKAR_LIPOPROTEIN"/>
    <property type="match status" value="1"/>
</dbReference>
<evidence type="ECO:0000256" key="1">
    <source>
        <dbReference type="SAM" id="MobiDB-lite"/>
    </source>
</evidence>
<organism evidence="2">
    <name type="scientific">hydrothermal vent metagenome</name>
    <dbReference type="NCBI Taxonomy" id="652676"/>
    <lineage>
        <taxon>unclassified sequences</taxon>
        <taxon>metagenomes</taxon>
        <taxon>ecological metagenomes</taxon>
    </lineage>
</organism>
<proteinExistence type="predicted"/>
<reference evidence="2" key="1">
    <citation type="submission" date="2018-06" db="EMBL/GenBank/DDBJ databases">
        <authorList>
            <person name="Zhirakovskaya E."/>
        </authorList>
    </citation>
    <scope>NUCLEOTIDE SEQUENCE</scope>
</reference>
<sequence>MNRQNTLKRTALALAAIVVFAACSGSTPGDTTAPTTPSSEPTITEPLATMAGVQIVNFAFNEPAITVKVGDTVTWTNEENGIQHTTTADEGLWSSGSLDSGD</sequence>
<accession>A0A3B0S702</accession>
<dbReference type="InterPro" id="IPR008972">
    <property type="entry name" value="Cupredoxin"/>
</dbReference>
<protein>
    <recommendedName>
        <fullName evidence="3">Blue (type 1) copper domain-containing protein</fullName>
    </recommendedName>
</protein>
<name>A0A3B0S702_9ZZZZ</name>
<feature type="region of interest" description="Disordered" evidence="1">
    <location>
        <begin position="80"/>
        <end position="102"/>
    </location>
</feature>
<feature type="compositionally biased region" description="Low complexity" evidence="1">
    <location>
        <begin position="91"/>
        <end position="102"/>
    </location>
</feature>
<evidence type="ECO:0008006" key="3">
    <source>
        <dbReference type="Google" id="ProtNLM"/>
    </source>
</evidence>
<feature type="non-terminal residue" evidence="2">
    <location>
        <position position="102"/>
    </location>
</feature>
<dbReference type="EMBL" id="UOEK01000168">
    <property type="protein sequence ID" value="VAV99682.1"/>
    <property type="molecule type" value="Genomic_DNA"/>
</dbReference>